<dbReference type="CDD" id="cd19165">
    <property type="entry name" value="HemeO"/>
    <property type="match status" value="1"/>
</dbReference>
<comment type="catalytic activity">
    <reaction evidence="4">
        <text>heme b + 3 reduced [NADPH--hemoprotein reductase] + 3 O2 = biliverdin IXalpha + CO + Fe(2+) + 3 oxidized [NADPH--hemoprotein reductase] + 3 H2O + H(+)</text>
        <dbReference type="Rhea" id="RHEA:21764"/>
        <dbReference type="Rhea" id="RHEA-COMP:11964"/>
        <dbReference type="Rhea" id="RHEA-COMP:11965"/>
        <dbReference type="ChEBI" id="CHEBI:15377"/>
        <dbReference type="ChEBI" id="CHEBI:15378"/>
        <dbReference type="ChEBI" id="CHEBI:15379"/>
        <dbReference type="ChEBI" id="CHEBI:17245"/>
        <dbReference type="ChEBI" id="CHEBI:29033"/>
        <dbReference type="ChEBI" id="CHEBI:57618"/>
        <dbReference type="ChEBI" id="CHEBI:57991"/>
        <dbReference type="ChEBI" id="CHEBI:58210"/>
        <dbReference type="ChEBI" id="CHEBI:60344"/>
        <dbReference type="EC" id="1.14.14.18"/>
    </reaction>
</comment>
<evidence type="ECO:0000313" key="7">
    <source>
        <dbReference type="EMBL" id="TGZ50126.1"/>
    </source>
</evidence>
<feature type="transmembrane region" description="Helical" evidence="6">
    <location>
        <begin position="269"/>
        <end position="291"/>
    </location>
</feature>
<accession>A0A4S2KLL3</accession>
<dbReference type="SUPFAM" id="SSF48613">
    <property type="entry name" value="Heme oxygenase-like"/>
    <property type="match status" value="1"/>
</dbReference>
<keyword evidence="3 4" id="KW-0408">Iron</keyword>
<dbReference type="PIRSF" id="PIRSF000343">
    <property type="entry name" value="Haem_Oase"/>
    <property type="match status" value="1"/>
</dbReference>
<keyword evidence="1 4" id="KW-0349">Heme</keyword>
<dbReference type="Gene3D" id="1.20.910.10">
    <property type="entry name" value="Heme oxygenase-like"/>
    <property type="match status" value="1"/>
</dbReference>
<keyword evidence="8" id="KW-1185">Reference proteome</keyword>
<evidence type="ECO:0000256" key="3">
    <source>
        <dbReference type="ARBA" id="ARBA00023004"/>
    </source>
</evidence>
<evidence type="ECO:0000256" key="2">
    <source>
        <dbReference type="ARBA" id="ARBA00022723"/>
    </source>
</evidence>
<feature type="binding site" evidence="5">
    <location>
        <position position="223"/>
    </location>
    <ligand>
        <name>heme b</name>
        <dbReference type="ChEBI" id="CHEBI:60344"/>
    </ligand>
</feature>
<comment type="similarity">
    <text evidence="4">Belongs to the heme oxygenase family.</text>
</comment>
<keyword evidence="6" id="KW-0812">Transmembrane</keyword>
<reference evidence="7 8" key="1">
    <citation type="journal article" date="2019" name="Philos. Trans. R. Soc. Lond., B, Biol. Sci.">
        <title>Ant behaviour and brain gene expression of defending hosts depend on the ecological success of the intruding social parasite.</title>
        <authorList>
            <person name="Kaur R."/>
            <person name="Stoldt M."/>
            <person name="Jongepier E."/>
            <person name="Feldmeyer B."/>
            <person name="Menzel F."/>
            <person name="Bornberg-Bauer E."/>
            <person name="Foitzik S."/>
        </authorList>
    </citation>
    <scope>NUCLEOTIDE SEQUENCE [LARGE SCALE GENOMIC DNA]</scope>
    <source>
        <tissue evidence="7">Whole body</tissue>
    </source>
</reference>
<keyword evidence="2 4" id="KW-0479">Metal-binding</keyword>
<dbReference type="GO" id="GO:0046872">
    <property type="term" value="F:metal ion binding"/>
    <property type="evidence" value="ECO:0007669"/>
    <property type="project" value="UniProtKB-UniRule"/>
</dbReference>
<protein>
    <recommendedName>
        <fullName evidence="4">Heme oxygenase</fullName>
        <ecNumber evidence="4">1.14.14.18</ecNumber>
    </recommendedName>
</protein>
<dbReference type="InterPro" id="IPR016053">
    <property type="entry name" value="Haem_Oase-like"/>
</dbReference>
<evidence type="ECO:0000256" key="6">
    <source>
        <dbReference type="SAM" id="Phobius"/>
    </source>
</evidence>
<dbReference type="EMBL" id="QBLH01002024">
    <property type="protein sequence ID" value="TGZ50126.1"/>
    <property type="molecule type" value="Genomic_DNA"/>
</dbReference>
<sequence>MPDKEENFCKKMAKATRGIHAISDALVNAKLAFDIEGIPPGVLGTNCALDCVLWPKQRFFRETTKADKQRFSCALQLGFLDDSVWADGLLVFYEVFRYLEGAMIRLRNTKIGLLPLSELQRTEAFERDLDHYLGKDWRKNYSPRDSVAKYLMRLREVEDTDPTLLMAYIYHLYMGLLSGGILLRKKRQFVQKISPFKAQPSNDGSNVTDFGQNSIFQLKRDLRESMNRIAETLDEDTKNKLIEESKIVFELNNEIIKSVQTGSHVFEKIFYFIGPVLLVLFVLIIVLNILYKYIIR</sequence>
<keyword evidence="6" id="KW-1133">Transmembrane helix</keyword>
<dbReference type="EC" id="1.14.14.18" evidence="4"/>
<evidence type="ECO:0000256" key="5">
    <source>
        <dbReference type="PIRSR" id="PIRSR000343-1"/>
    </source>
</evidence>
<keyword evidence="6" id="KW-0472">Membrane</keyword>
<feature type="binding site" evidence="5">
    <location>
        <position position="170"/>
    </location>
    <ligand>
        <name>heme b</name>
        <dbReference type="ChEBI" id="CHEBI:60344"/>
    </ligand>
</feature>
<comment type="caution">
    <text evidence="7">The sequence shown here is derived from an EMBL/GenBank/DDBJ whole genome shotgun (WGS) entry which is preliminary data.</text>
</comment>
<dbReference type="InterPro" id="IPR002051">
    <property type="entry name" value="Haem_Oase"/>
</dbReference>
<dbReference type="STRING" id="300112.A0A4S2KLL3"/>
<dbReference type="Proteomes" id="UP000310200">
    <property type="component" value="Unassembled WGS sequence"/>
</dbReference>
<dbReference type="GO" id="GO:0006788">
    <property type="term" value="P:heme oxidation"/>
    <property type="evidence" value="ECO:0007669"/>
    <property type="project" value="UniProtKB-UniRule"/>
</dbReference>
<proteinExistence type="inferred from homology"/>
<dbReference type="PRINTS" id="PR00088">
    <property type="entry name" value="HAEMOXYGNASE"/>
</dbReference>
<organism evidence="7 8">
    <name type="scientific">Temnothorax longispinosus</name>
    <dbReference type="NCBI Taxonomy" id="300112"/>
    <lineage>
        <taxon>Eukaryota</taxon>
        <taxon>Metazoa</taxon>
        <taxon>Ecdysozoa</taxon>
        <taxon>Arthropoda</taxon>
        <taxon>Hexapoda</taxon>
        <taxon>Insecta</taxon>
        <taxon>Pterygota</taxon>
        <taxon>Neoptera</taxon>
        <taxon>Endopterygota</taxon>
        <taxon>Hymenoptera</taxon>
        <taxon>Apocrita</taxon>
        <taxon>Aculeata</taxon>
        <taxon>Formicoidea</taxon>
        <taxon>Formicidae</taxon>
        <taxon>Myrmicinae</taxon>
        <taxon>Temnothorax</taxon>
    </lineage>
</organism>
<dbReference type="PANTHER" id="PTHR10720:SF0">
    <property type="entry name" value="HEME OXYGENASE"/>
    <property type="match status" value="1"/>
</dbReference>
<dbReference type="GO" id="GO:0004392">
    <property type="term" value="F:heme oxygenase (decyclizing) activity"/>
    <property type="evidence" value="ECO:0007669"/>
    <property type="project" value="UniProtKB-UniRule"/>
</dbReference>
<evidence type="ECO:0000256" key="4">
    <source>
        <dbReference type="PIRNR" id="PIRNR000343"/>
    </source>
</evidence>
<evidence type="ECO:0000256" key="1">
    <source>
        <dbReference type="ARBA" id="ARBA00022617"/>
    </source>
</evidence>
<dbReference type="Pfam" id="PF01126">
    <property type="entry name" value="Heme_oxygenase"/>
    <property type="match status" value="1"/>
</dbReference>
<dbReference type="PANTHER" id="PTHR10720">
    <property type="entry name" value="HEME OXYGENASE"/>
    <property type="match status" value="1"/>
</dbReference>
<gene>
    <name evidence="7" type="ORF">DBV15_00814</name>
</gene>
<dbReference type="AlphaFoldDB" id="A0A4S2KLL3"/>
<name>A0A4S2KLL3_9HYME</name>
<dbReference type="InterPro" id="IPR016084">
    <property type="entry name" value="Haem_Oase-like_multi-hlx"/>
</dbReference>
<evidence type="ECO:0000313" key="8">
    <source>
        <dbReference type="Proteomes" id="UP000310200"/>
    </source>
</evidence>